<gene>
    <name evidence="11" type="ORF">H6P81_005535</name>
</gene>
<evidence type="ECO:0000256" key="9">
    <source>
        <dbReference type="RuleBase" id="RU367043"/>
    </source>
</evidence>
<dbReference type="SUPFAM" id="SSF144122">
    <property type="entry name" value="Tim10-like"/>
    <property type="match status" value="1"/>
</dbReference>
<sequence>MASNGAATTGPSAEQVLGLALAEMEYKVEMFNKLTRTCFDKCVEKRYKEAELHMGENSCFDRCTSKYFLVTNLVGHLLSPNRPPM</sequence>
<dbReference type="GO" id="GO:0045039">
    <property type="term" value="P:protein insertion into mitochondrial inner membrane"/>
    <property type="evidence" value="ECO:0007669"/>
    <property type="project" value="TreeGrafter"/>
</dbReference>
<keyword evidence="9" id="KW-0999">Mitochondrion inner membrane</keyword>
<dbReference type="Gene3D" id="1.10.287.810">
    <property type="entry name" value="Mitochondrial import inner membrane translocase subunit tim13 like domains"/>
    <property type="match status" value="1"/>
</dbReference>
<evidence type="ECO:0000313" key="12">
    <source>
        <dbReference type="Proteomes" id="UP000825729"/>
    </source>
</evidence>
<evidence type="ECO:0000256" key="7">
    <source>
        <dbReference type="ARBA" id="ARBA00023128"/>
    </source>
</evidence>
<keyword evidence="3" id="KW-0479">Metal-binding</keyword>
<evidence type="ECO:0000256" key="1">
    <source>
        <dbReference type="ARBA" id="ARBA00006720"/>
    </source>
</evidence>
<keyword evidence="5 9" id="KW-0653">Protein transport</keyword>
<evidence type="ECO:0000313" key="11">
    <source>
        <dbReference type="EMBL" id="KAG9452631.1"/>
    </source>
</evidence>
<evidence type="ECO:0000256" key="6">
    <source>
        <dbReference type="ARBA" id="ARBA00023010"/>
    </source>
</evidence>
<comment type="subunit">
    <text evidence="9">Heterohexamer.</text>
</comment>
<organism evidence="11 12">
    <name type="scientific">Aristolochia fimbriata</name>
    <name type="common">White veined hardy Dutchman's pipe vine</name>
    <dbReference type="NCBI Taxonomy" id="158543"/>
    <lineage>
        <taxon>Eukaryota</taxon>
        <taxon>Viridiplantae</taxon>
        <taxon>Streptophyta</taxon>
        <taxon>Embryophyta</taxon>
        <taxon>Tracheophyta</taxon>
        <taxon>Spermatophyta</taxon>
        <taxon>Magnoliopsida</taxon>
        <taxon>Magnoliidae</taxon>
        <taxon>Piperales</taxon>
        <taxon>Aristolochiaceae</taxon>
        <taxon>Aristolochia</taxon>
    </lineage>
</organism>
<evidence type="ECO:0000256" key="2">
    <source>
        <dbReference type="ARBA" id="ARBA00022448"/>
    </source>
</evidence>
<evidence type="ECO:0000259" key="10">
    <source>
        <dbReference type="Pfam" id="PF02953"/>
    </source>
</evidence>
<comment type="function">
    <text evidence="9">Mitochondrial intermembrane chaperone that participates in the import and insertion of some multi-pass transmembrane proteins into the mitochondrial inner membrane. Also required for the transfer of beta-barrel precursors from the TOM complex to the sorting and assembly machinery (SAM complex) of the outer membrane. Acts as a chaperone-like protein that protects the hydrophobic precursors from aggregation and guide them through the mitochondrial intermembrane space.</text>
</comment>
<dbReference type="GO" id="GO:0046872">
    <property type="term" value="F:metal ion binding"/>
    <property type="evidence" value="ECO:0007669"/>
    <property type="project" value="UniProtKB-KW"/>
</dbReference>
<dbReference type="FunFam" id="1.10.287.810:FF:000007">
    <property type="entry name" value="Mitochondrial import inner membrane translocase"/>
    <property type="match status" value="1"/>
</dbReference>
<comment type="subcellular location">
    <subcellularLocation>
        <location evidence="9">Mitochondrion inner membrane</location>
        <topology evidence="9">Peripheral membrane protein</topology>
        <orientation evidence="9">Intermembrane side</orientation>
    </subcellularLocation>
</comment>
<reference evidence="11 12" key="1">
    <citation type="submission" date="2021-07" db="EMBL/GenBank/DDBJ databases">
        <title>The Aristolochia fimbriata genome: insights into angiosperm evolution, floral development and chemical biosynthesis.</title>
        <authorList>
            <person name="Jiao Y."/>
        </authorList>
    </citation>
    <scope>NUCLEOTIDE SEQUENCE [LARGE SCALE GENOMIC DNA]</scope>
    <source>
        <strain evidence="11">IBCAS-2021</strain>
        <tissue evidence="11">Leaf</tissue>
    </source>
</reference>
<keyword evidence="12" id="KW-1185">Reference proteome</keyword>
<evidence type="ECO:0000256" key="3">
    <source>
        <dbReference type="ARBA" id="ARBA00022723"/>
    </source>
</evidence>
<dbReference type="GO" id="GO:0005743">
    <property type="term" value="C:mitochondrial inner membrane"/>
    <property type="evidence" value="ECO:0007669"/>
    <property type="project" value="UniProtKB-SubCell"/>
</dbReference>
<accession>A0AAV7EVU9</accession>
<feature type="domain" description="Tim10-like" evidence="10">
    <location>
        <begin position="22"/>
        <end position="76"/>
    </location>
</feature>
<dbReference type="InterPro" id="IPR035427">
    <property type="entry name" value="Tim10-like_dom_sf"/>
</dbReference>
<keyword evidence="9" id="KW-0472">Membrane</keyword>
<dbReference type="EMBL" id="JAINDJ010000003">
    <property type="protein sequence ID" value="KAG9452631.1"/>
    <property type="molecule type" value="Genomic_DNA"/>
</dbReference>
<evidence type="ECO:0000256" key="5">
    <source>
        <dbReference type="ARBA" id="ARBA00022927"/>
    </source>
</evidence>
<keyword evidence="4" id="KW-0862">Zinc</keyword>
<comment type="caution">
    <text evidence="11">The sequence shown here is derived from an EMBL/GenBank/DDBJ whole genome shotgun (WGS) entry which is preliminary data.</text>
</comment>
<keyword evidence="7 9" id="KW-0496">Mitochondrion</keyword>
<comment type="similarity">
    <text evidence="1 9">Belongs to the small Tim family.</text>
</comment>
<keyword evidence="2 9" id="KW-0813">Transport</keyword>
<keyword evidence="6 9" id="KW-0811">Translocation</keyword>
<evidence type="ECO:0000256" key="8">
    <source>
        <dbReference type="ARBA" id="ARBA00023157"/>
    </source>
</evidence>
<dbReference type="Pfam" id="PF02953">
    <property type="entry name" value="zf-Tim10_DDP"/>
    <property type="match status" value="1"/>
</dbReference>
<dbReference type="AlphaFoldDB" id="A0AAV7EVU9"/>
<evidence type="ECO:0000256" key="4">
    <source>
        <dbReference type="ARBA" id="ARBA00022833"/>
    </source>
</evidence>
<dbReference type="InterPro" id="IPR004217">
    <property type="entry name" value="Tim10-like"/>
</dbReference>
<keyword evidence="8 9" id="KW-1015">Disulfide bond</keyword>
<dbReference type="PANTHER" id="PTHR11038">
    <property type="entry name" value="MITOCHONDRIAL IMPORT INNER MEMBRANE TRANSLOCASE SUBUNIT TIM10"/>
    <property type="match status" value="1"/>
</dbReference>
<comment type="domain">
    <text evidence="9">The twin CX3C motif contains 4 conserved Cys residues that form 2 disulfide bonds in the mitochondrial intermembrane space.</text>
</comment>
<keyword evidence="9" id="KW-0143">Chaperone</keyword>
<protein>
    <recommendedName>
        <fullName evidence="9">Mitochondrial import inner membrane translocase subunit</fullName>
    </recommendedName>
</protein>
<dbReference type="PANTHER" id="PTHR11038:SF16">
    <property type="entry name" value="MITOCHONDRIAL IMPORT INNER MEMBRANE TRANSLOCASE SUBUNIT TIM10"/>
    <property type="match status" value="1"/>
</dbReference>
<proteinExistence type="inferred from homology"/>
<dbReference type="Proteomes" id="UP000825729">
    <property type="component" value="Unassembled WGS sequence"/>
</dbReference>
<dbReference type="GO" id="GO:0015031">
    <property type="term" value="P:protein transport"/>
    <property type="evidence" value="ECO:0007669"/>
    <property type="project" value="UniProtKB-KW"/>
</dbReference>
<name>A0AAV7EVU9_ARIFI</name>